<dbReference type="Proteomes" id="UP001320972">
    <property type="component" value="Unassembled WGS sequence"/>
</dbReference>
<reference evidence="1 3" key="1">
    <citation type="submission" date="2022-09" db="EMBL/GenBank/DDBJ databases">
        <title>Enrichment on poylsaccharides allowed isolation of novel metabolic and taxonomic groups of Haloarchaea.</title>
        <authorList>
            <person name="Sorokin D.Y."/>
            <person name="Elcheninov A.G."/>
            <person name="Khizhniak T.V."/>
            <person name="Kolganova T.V."/>
            <person name="Kublanov I.V."/>
        </authorList>
    </citation>
    <scope>NUCLEOTIDE SEQUENCE</scope>
    <source>
        <strain evidence="2 3">AArc-m2/3/4</strain>
        <strain evidence="1">AArc-xg1-1</strain>
    </source>
</reference>
<sequence>MPELDMPDGVDTEEATALLREFADIGDRVELYHDVQNLETENRITGTVVDIKREYLELDVDEPANERVQPTNIDRLSLVAE</sequence>
<comment type="caution">
    <text evidence="1">The sequence shown here is derived from an EMBL/GenBank/DDBJ whole genome shotgun (WGS) entry which is preliminary data.</text>
</comment>
<accession>A0AAP3E0E5</accession>
<dbReference type="Proteomes" id="UP001321018">
    <property type="component" value="Unassembled WGS sequence"/>
</dbReference>
<proteinExistence type="predicted"/>
<name>A0AAP3E0E5_9EURY</name>
<dbReference type="RefSeq" id="WP_338001826.1">
    <property type="nucleotide sequence ID" value="NZ_JAOPKA010000001.1"/>
</dbReference>
<dbReference type="EMBL" id="JAOPKB010000004">
    <property type="protein sequence ID" value="MCU4973185.1"/>
    <property type="molecule type" value="Genomic_DNA"/>
</dbReference>
<evidence type="ECO:0000313" key="1">
    <source>
        <dbReference type="EMBL" id="MCU4739969.1"/>
    </source>
</evidence>
<evidence type="ECO:0000313" key="3">
    <source>
        <dbReference type="Proteomes" id="UP001320972"/>
    </source>
</evidence>
<evidence type="ECO:0000313" key="2">
    <source>
        <dbReference type="EMBL" id="MCU4973185.1"/>
    </source>
</evidence>
<dbReference type="EMBL" id="JAOPKA010000001">
    <property type="protein sequence ID" value="MCU4739969.1"/>
    <property type="molecule type" value="Genomic_DNA"/>
</dbReference>
<evidence type="ECO:0000313" key="4">
    <source>
        <dbReference type="Proteomes" id="UP001321018"/>
    </source>
</evidence>
<gene>
    <name evidence="2" type="ORF">OB955_10565</name>
    <name evidence="1" type="ORF">OB960_00950</name>
</gene>
<organism evidence="1 4">
    <name type="scientific">Natronoglomus mannanivorans</name>
    <dbReference type="NCBI Taxonomy" id="2979990"/>
    <lineage>
        <taxon>Archaea</taxon>
        <taxon>Methanobacteriati</taxon>
        <taxon>Methanobacteriota</taxon>
        <taxon>Stenosarchaea group</taxon>
        <taxon>Halobacteria</taxon>
        <taxon>Halobacteriales</taxon>
        <taxon>Natrialbaceae</taxon>
        <taxon>Natronoglomus</taxon>
    </lineage>
</organism>
<keyword evidence="3" id="KW-1185">Reference proteome</keyword>
<dbReference type="AlphaFoldDB" id="A0AAP3E0E5"/>
<protein>
    <submittedName>
        <fullName evidence="1">Uncharacterized protein</fullName>
    </submittedName>
</protein>